<sequence length="314" mass="33149">MKPTLLMAPQLPQGLVTQLEARYRVLGPFPSADPAALPAGAQEAVALLTIGGLPTRAALLDALPALRLVACYGTGYEGVELAACRERGIAVTTAGDANATAVAEFTFGLILASARRLLQGDAFVRSGRWQGNAVERMPQVPGLAGRRLGIYGLGEIGRRIARRGEAFDMEIGYFNRSPRTGLDYAYHGSLLELARWSDVLVVAVRASAETVGAVDTEVLVALGAEGHLVNISRGSVVDEEALADALEQGVIAGAALDVFAREPEVPERLRQQPNLVLSPHVAANAASAQQAQQQVMLANLEAMLEGGELRNRIA</sequence>
<evidence type="ECO:0000256" key="1">
    <source>
        <dbReference type="ARBA" id="ARBA00022857"/>
    </source>
</evidence>
<dbReference type="EMBL" id="CP013987">
    <property type="protein sequence ID" value="ALZ86871.1"/>
    <property type="molecule type" value="Genomic_DNA"/>
</dbReference>
<evidence type="ECO:0000313" key="7">
    <source>
        <dbReference type="EMBL" id="ALZ86871.1"/>
    </source>
</evidence>
<dbReference type="FunFam" id="3.40.50.720:FF:000213">
    <property type="entry name" value="Putative 2-hydroxyacid dehydrogenase"/>
    <property type="match status" value="1"/>
</dbReference>
<dbReference type="Gene3D" id="3.40.50.720">
    <property type="entry name" value="NAD(P)-binding Rossmann-like Domain"/>
    <property type="match status" value="2"/>
</dbReference>
<evidence type="ECO:0000256" key="4">
    <source>
        <dbReference type="RuleBase" id="RU003719"/>
    </source>
</evidence>
<dbReference type="Pfam" id="PF00389">
    <property type="entry name" value="2-Hacid_dh"/>
    <property type="match status" value="1"/>
</dbReference>
<evidence type="ECO:0000256" key="3">
    <source>
        <dbReference type="ARBA" id="ARBA00023027"/>
    </source>
</evidence>
<dbReference type="GO" id="GO:0005829">
    <property type="term" value="C:cytosol"/>
    <property type="evidence" value="ECO:0007669"/>
    <property type="project" value="TreeGrafter"/>
</dbReference>
<keyword evidence="1" id="KW-0521">NADP</keyword>
<keyword evidence="2 4" id="KW-0560">Oxidoreductase</keyword>
<protein>
    <submittedName>
        <fullName evidence="7">Hydroxyacid dehydrogenase</fullName>
    </submittedName>
</protein>
<dbReference type="OrthoDB" id="9805416at2"/>
<evidence type="ECO:0000256" key="2">
    <source>
        <dbReference type="ARBA" id="ARBA00023002"/>
    </source>
</evidence>
<dbReference type="GO" id="GO:0051287">
    <property type="term" value="F:NAD binding"/>
    <property type="evidence" value="ECO:0007669"/>
    <property type="project" value="InterPro"/>
</dbReference>
<evidence type="ECO:0000259" key="6">
    <source>
        <dbReference type="Pfam" id="PF02826"/>
    </source>
</evidence>
<comment type="similarity">
    <text evidence="4">Belongs to the D-isomer specific 2-hydroxyacid dehydrogenase family.</text>
</comment>
<dbReference type="RefSeq" id="WP_059316904.1">
    <property type="nucleotide sequence ID" value="NZ_CP013987.1"/>
</dbReference>
<dbReference type="SUPFAM" id="SSF51735">
    <property type="entry name" value="NAD(P)-binding Rossmann-fold domains"/>
    <property type="match status" value="1"/>
</dbReference>
<dbReference type="InterPro" id="IPR006140">
    <property type="entry name" value="D-isomer_DH_NAD-bd"/>
</dbReference>
<evidence type="ECO:0000259" key="5">
    <source>
        <dbReference type="Pfam" id="PF00389"/>
    </source>
</evidence>
<dbReference type="SUPFAM" id="SSF52283">
    <property type="entry name" value="Formate/glycerate dehydrogenase catalytic domain-like"/>
    <property type="match status" value="1"/>
</dbReference>
<dbReference type="Proteomes" id="UP000064137">
    <property type="component" value="Chromosome"/>
</dbReference>
<dbReference type="GO" id="GO:0016618">
    <property type="term" value="F:hydroxypyruvate reductase [NAD(P)H] activity"/>
    <property type="evidence" value="ECO:0007669"/>
    <property type="project" value="TreeGrafter"/>
</dbReference>
<gene>
    <name evidence="7" type="ORF">APT59_13640</name>
</gene>
<feature type="domain" description="D-isomer specific 2-hydroxyacid dehydrogenase NAD-binding" evidence="6">
    <location>
        <begin position="107"/>
        <end position="282"/>
    </location>
</feature>
<dbReference type="InterPro" id="IPR050223">
    <property type="entry name" value="D-isomer_2-hydroxyacid_DH"/>
</dbReference>
<dbReference type="PANTHER" id="PTHR10996">
    <property type="entry name" value="2-HYDROXYACID DEHYDROGENASE-RELATED"/>
    <property type="match status" value="1"/>
</dbReference>
<organism evidence="7 8">
    <name type="scientific">Pseudomonas oryzihabitans</name>
    <dbReference type="NCBI Taxonomy" id="47885"/>
    <lineage>
        <taxon>Bacteria</taxon>
        <taxon>Pseudomonadati</taxon>
        <taxon>Pseudomonadota</taxon>
        <taxon>Gammaproteobacteria</taxon>
        <taxon>Pseudomonadales</taxon>
        <taxon>Pseudomonadaceae</taxon>
        <taxon>Pseudomonas</taxon>
    </lineage>
</organism>
<evidence type="ECO:0000313" key="8">
    <source>
        <dbReference type="Proteomes" id="UP000064137"/>
    </source>
</evidence>
<reference evidence="7 8" key="1">
    <citation type="submission" date="2016-01" db="EMBL/GenBank/DDBJ databases">
        <title>Annotation of Pseudomonas oryzihabitans USDA-ARS-USMARC-56511.</title>
        <authorList>
            <person name="Harhay G.P."/>
            <person name="Harhay D.M."/>
            <person name="Smith T.P.L."/>
            <person name="Bono J.L."/>
            <person name="Heaton M.P."/>
            <person name="Clawson M.L."/>
            <person name="Chitko-Mckown C.G."/>
            <person name="Capik S.F."/>
            <person name="DeDonder K.D."/>
            <person name="Apley M.D."/>
            <person name="Lubbers B.V."/>
            <person name="White B.J."/>
            <person name="Larson R.L."/>
        </authorList>
    </citation>
    <scope>NUCLEOTIDE SEQUENCE [LARGE SCALE GENOMIC DNA]</scope>
    <source>
        <strain evidence="7 8">USDA-ARS-USMARC-56511</strain>
    </source>
</reference>
<feature type="domain" description="D-isomer specific 2-hydroxyacid dehydrogenase catalytic" evidence="5">
    <location>
        <begin position="32"/>
        <end position="313"/>
    </location>
</feature>
<dbReference type="AlphaFoldDB" id="A0A0U4VUR2"/>
<accession>A0A0U4VUR2</accession>
<proteinExistence type="inferred from homology"/>
<dbReference type="Pfam" id="PF02826">
    <property type="entry name" value="2-Hacid_dh_C"/>
    <property type="match status" value="1"/>
</dbReference>
<name>A0A0U4VUR2_9PSED</name>
<dbReference type="InterPro" id="IPR006139">
    <property type="entry name" value="D-isomer_2_OHA_DH_cat_dom"/>
</dbReference>
<keyword evidence="3" id="KW-0520">NAD</keyword>
<dbReference type="GO" id="GO:0030267">
    <property type="term" value="F:glyoxylate reductase (NADPH) activity"/>
    <property type="evidence" value="ECO:0007669"/>
    <property type="project" value="TreeGrafter"/>
</dbReference>
<dbReference type="KEGG" id="por:APT59_13640"/>
<dbReference type="PANTHER" id="PTHR10996:SF178">
    <property type="entry name" value="2-HYDROXYACID DEHYDROGENASE YGL185C-RELATED"/>
    <property type="match status" value="1"/>
</dbReference>
<dbReference type="InterPro" id="IPR036291">
    <property type="entry name" value="NAD(P)-bd_dom_sf"/>
</dbReference>